<accession>A0A0G3EI78</accession>
<name>A0A0G3EI78_9BACT</name>
<reference evidence="1 2" key="2">
    <citation type="journal article" date="2016" name="ISME J.">
        <title>Characterization of the first cultured representative of Verrucomicrobia subdivision 5 indicates the proposal of a novel phylum.</title>
        <authorList>
            <person name="Spring S."/>
            <person name="Bunk B."/>
            <person name="Sproer C."/>
            <person name="Schumann P."/>
            <person name="Rohde M."/>
            <person name="Tindall B.J."/>
            <person name="Klenk H.P."/>
        </authorList>
    </citation>
    <scope>NUCLEOTIDE SEQUENCE [LARGE SCALE GENOMIC DNA]</scope>
    <source>
        <strain evidence="1 2">L21-Fru-AB</strain>
    </source>
</reference>
<dbReference type="KEGG" id="vbl:L21SP4_01272"/>
<evidence type="ECO:0000313" key="1">
    <source>
        <dbReference type="EMBL" id="AKJ64520.1"/>
    </source>
</evidence>
<evidence type="ECO:0008006" key="3">
    <source>
        <dbReference type="Google" id="ProtNLM"/>
    </source>
</evidence>
<dbReference type="InterPro" id="IPR003795">
    <property type="entry name" value="DUF192"/>
</dbReference>
<dbReference type="InterPro" id="IPR038695">
    <property type="entry name" value="Saro_0823-like_sf"/>
</dbReference>
<dbReference type="RefSeq" id="WP_052881849.1">
    <property type="nucleotide sequence ID" value="NZ_CP010904.1"/>
</dbReference>
<organism evidence="1 2">
    <name type="scientific">Kiritimatiella glycovorans</name>
    <dbReference type="NCBI Taxonomy" id="1307763"/>
    <lineage>
        <taxon>Bacteria</taxon>
        <taxon>Pseudomonadati</taxon>
        <taxon>Kiritimatiellota</taxon>
        <taxon>Kiritimatiellia</taxon>
        <taxon>Kiritimatiellales</taxon>
        <taxon>Kiritimatiellaceae</taxon>
        <taxon>Kiritimatiella</taxon>
    </lineage>
</organism>
<dbReference type="EMBL" id="CP010904">
    <property type="protein sequence ID" value="AKJ64520.1"/>
    <property type="molecule type" value="Genomic_DNA"/>
</dbReference>
<dbReference type="PROSITE" id="PS51257">
    <property type="entry name" value="PROKAR_LIPOPROTEIN"/>
    <property type="match status" value="1"/>
</dbReference>
<dbReference type="AlphaFoldDB" id="A0A0G3EI78"/>
<keyword evidence="2" id="KW-1185">Reference proteome</keyword>
<dbReference type="Pfam" id="PF02643">
    <property type="entry name" value="DUF192"/>
    <property type="match status" value="1"/>
</dbReference>
<dbReference type="PANTHER" id="PTHR37953">
    <property type="entry name" value="UPF0127 PROTEIN MJ1496"/>
    <property type="match status" value="1"/>
</dbReference>
<dbReference type="Proteomes" id="UP000035268">
    <property type="component" value="Chromosome"/>
</dbReference>
<protein>
    <recommendedName>
        <fullName evidence="3">ACR</fullName>
    </recommendedName>
</protein>
<gene>
    <name evidence="1" type="ORF">L21SP4_01272</name>
</gene>
<dbReference type="OrthoDB" id="5526466at2"/>
<sequence>MRVLPAIGLLCAVLAFCGCSREAGETEVLRIEGRTLRCEIADSAAERARGLMGRTDIPPGTGMLFVFDQPRRLRFWMKNCPVPIDVAFVSEDWIITDIHTMTPHDTTGDYSSSRRCLYAVETAGGWYAEQGIRAGDRFSPPRGVRFEPE</sequence>
<proteinExistence type="predicted"/>
<reference evidence="2" key="1">
    <citation type="submission" date="2015-02" db="EMBL/GenBank/DDBJ databases">
        <title>Description and complete genome sequence of the first cultured representative of the subdivision 5 of the Verrucomicrobia phylum.</title>
        <authorList>
            <person name="Spring S."/>
            <person name="Bunk B."/>
            <person name="Sproer C."/>
            <person name="Klenk H.-P."/>
        </authorList>
    </citation>
    <scope>NUCLEOTIDE SEQUENCE [LARGE SCALE GENOMIC DNA]</scope>
    <source>
        <strain evidence="2">L21-Fru-AB</strain>
    </source>
</reference>
<dbReference type="Gene3D" id="2.60.120.1140">
    <property type="entry name" value="Protein of unknown function DUF192"/>
    <property type="match status" value="1"/>
</dbReference>
<dbReference type="STRING" id="1307763.L21SP4_01272"/>
<evidence type="ECO:0000313" key="2">
    <source>
        <dbReference type="Proteomes" id="UP000035268"/>
    </source>
</evidence>
<dbReference type="PANTHER" id="PTHR37953:SF1">
    <property type="entry name" value="UPF0127 PROTEIN MJ1496"/>
    <property type="match status" value="1"/>
</dbReference>